<dbReference type="EMBL" id="FNVQ01000001">
    <property type="protein sequence ID" value="SEG13573.1"/>
    <property type="molecule type" value="Genomic_DNA"/>
</dbReference>
<dbReference type="RefSeq" id="WP_104002362.1">
    <property type="nucleotide sequence ID" value="NZ_FNVQ01000001.1"/>
</dbReference>
<gene>
    <name evidence="2" type="ORF">SAMN05444390_1011455</name>
</gene>
<accession>A0A1H5XPK5</accession>
<organism evidence="2 3">
    <name type="scientific">Marinobacterium lutimaris</name>
    <dbReference type="NCBI Taxonomy" id="568106"/>
    <lineage>
        <taxon>Bacteria</taxon>
        <taxon>Pseudomonadati</taxon>
        <taxon>Pseudomonadota</taxon>
        <taxon>Gammaproteobacteria</taxon>
        <taxon>Oceanospirillales</taxon>
        <taxon>Oceanospirillaceae</taxon>
        <taxon>Marinobacterium</taxon>
    </lineage>
</organism>
<dbReference type="InterPro" id="IPR012337">
    <property type="entry name" value="RNaseH-like_sf"/>
</dbReference>
<dbReference type="OrthoDB" id="256590at2"/>
<evidence type="ECO:0000259" key="1">
    <source>
        <dbReference type="Pfam" id="PF16473"/>
    </source>
</evidence>
<dbReference type="Proteomes" id="UP000236745">
    <property type="component" value="Unassembled WGS sequence"/>
</dbReference>
<protein>
    <recommendedName>
        <fullName evidence="1">3'-5' exoribonuclease Rv2179c-like domain-containing protein</fullName>
    </recommendedName>
</protein>
<dbReference type="Gene3D" id="3.30.420.10">
    <property type="entry name" value="Ribonuclease H-like superfamily/Ribonuclease H"/>
    <property type="match status" value="1"/>
</dbReference>
<proteinExistence type="predicted"/>
<dbReference type="Pfam" id="PF16473">
    <property type="entry name" value="Rv2179c-like"/>
    <property type="match status" value="1"/>
</dbReference>
<feature type="domain" description="3'-5' exoribonuclease Rv2179c-like" evidence="1">
    <location>
        <begin position="28"/>
        <end position="221"/>
    </location>
</feature>
<sequence length="252" mass="28092">MSFLNPTTWPLFAKKPRTEVAKPYYPYIMIDGETAGTGPTSALFSIGAVAYNPMTGEVDIDNAFCSNIDLQSCIDAGLTIDGEAIYWWLERSTEARAGICEATTTTEIDENGTRRQHTKRYSLLEVLTDFSDWMAPYNAEYCRINKPRHEGVASAMAWSNGADFDLPILANAYRAIGHAKPWAAFQGRCYRTDKSAGWGIKMERTGTHHNALDDAISQAQHHIDIVNELRSARRALAQQRLQTPVIKEVAKS</sequence>
<dbReference type="InterPro" id="IPR033390">
    <property type="entry name" value="Rv2179c-like"/>
</dbReference>
<evidence type="ECO:0000313" key="2">
    <source>
        <dbReference type="EMBL" id="SEG13573.1"/>
    </source>
</evidence>
<dbReference type="InterPro" id="IPR036397">
    <property type="entry name" value="RNaseH_sf"/>
</dbReference>
<reference evidence="2 3" key="1">
    <citation type="submission" date="2016-10" db="EMBL/GenBank/DDBJ databases">
        <authorList>
            <person name="de Groot N.N."/>
        </authorList>
    </citation>
    <scope>NUCLEOTIDE SEQUENCE [LARGE SCALE GENOMIC DNA]</scope>
    <source>
        <strain evidence="2 3">DSM 22012</strain>
    </source>
</reference>
<dbReference type="GO" id="GO:0003676">
    <property type="term" value="F:nucleic acid binding"/>
    <property type="evidence" value="ECO:0007669"/>
    <property type="project" value="InterPro"/>
</dbReference>
<name>A0A1H5XPK5_9GAMM</name>
<dbReference type="SUPFAM" id="SSF53098">
    <property type="entry name" value="Ribonuclease H-like"/>
    <property type="match status" value="1"/>
</dbReference>
<evidence type="ECO:0000313" key="3">
    <source>
        <dbReference type="Proteomes" id="UP000236745"/>
    </source>
</evidence>
<keyword evidence="3" id="KW-1185">Reference proteome</keyword>
<dbReference type="AlphaFoldDB" id="A0A1H5XPK5"/>